<accession>A0A0A1THQ6</accession>
<sequence length="203" mass="22370">MTNPLQSQRQIITQITNGLADLDPADRNDPARLALRRKLLLTLHVLFPTQLLPALDLLDRGLLTKISLRRDDAEKTKMISPQAYIVKSAVVKPRYAKSTNTQSQTTYLVQLHAWNCSCAGFAYEAYGMDAETALETDRVAAADAEAVFGGVSSVSIASSGEILPCCKHLLACLLAEKWQKVLVNNVEERTCAREEYATFIACI</sequence>
<dbReference type="EMBL" id="CDHN01000007">
    <property type="protein sequence ID" value="CEJ94489.1"/>
    <property type="molecule type" value="Genomic_DNA"/>
</dbReference>
<dbReference type="OrthoDB" id="10256771at2759"/>
<organism evidence="1 2">
    <name type="scientific">[Torrubiella] hemipterigena</name>
    <dbReference type="NCBI Taxonomy" id="1531966"/>
    <lineage>
        <taxon>Eukaryota</taxon>
        <taxon>Fungi</taxon>
        <taxon>Dikarya</taxon>
        <taxon>Ascomycota</taxon>
        <taxon>Pezizomycotina</taxon>
        <taxon>Sordariomycetes</taxon>
        <taxon>Hypocreomycetidae</taxon>
        <taxon>Hypocreales</taxon>
        <taxon>Clavicipitaceae</taxon>
        <taxon>Clavicipitaceae incertae sedis</taxon>
        <taxon>'Torrubiella' clade</taxon>
    </lineage>
</organism>
<evidence type="ECO:0000313" key="2">
    <source>
        <dbReference type="Proteomes" id="UP000039046"/>
    </source>
</evidence>
<protein>
    <recommendedName>
        <fullName evidence="3">SWIM-type domain-containing protein</fullName>
    </recommendedName>
</protein>
<gene>
    <name evidence="1" type="ORF">VHEMI10016</name>
</gene>
<dbReference type="Proteomes" id="UP000039046">
    <property type="component" value="Unassembled WGS sequence"/>
</dbReference>
<proteinExistence type="predicted"/>
<dbReference type="STRING" id="1531966.A0A0A1THQ6"/>
<dbReference type="AlphaFoldDB" id="A0A0A1THQ6"/>
<evidence type="ECO:0008006" key="3">
    <source>
        <dbReference type="Google" id="ProtNLM"/>
    </source>
</evidence>
<dbReference type="HOGENOM" id="CLU_045150_1_0_1"/>
<name>A0A0A1THQ6_9HYPO</name>
<evidence type="ECO:0000313" key="1">
    <source>
        <dbReference type="EMBL" id="CEJ94489.1"/>
    </source>
</evidence>
<keyword evidence="2" id="KW-1185">Reference proteome</keyword>
<reference evidence="1 2" key="1">
    <citation type="journal article" date="2015" name="Genome Announc.">
        <title>Draft Genome Sequence and Gene Annotation of the Entomopathogenic Fungus Verticillium hemipterigenum.</title>
        <authorList>
            <person name="Horn F."/>
            <person name="Habel A."/>
            <person name="Scharf D.H."/>
            <person name="Dworschak J."/>
            <person name="Brakhage A.A."/>
            <person name="Guthke R."/>
            <person name="Hertweck C."/>
            <person name="Linde J."/>
        </authorList>
    </citation>
    <scope>NUCLEOTIDE SEQUENCE [LARGE SCALE GENOMIC DNA]</scope>
</reference>